<dbReference type="GO" id="GO:0016829">
    <property type="term" value="F:lyase activity"/>
    <property type="evidence" value="ECO:0007669"/>
    <property type="project" value="UniProtKB-KW"/>
</dbReference>
<dbReference type="Proteomes" id="UP001597083">
    <property type="component" value="Unassembled WGS sequence"/>
</dbReference>
<gene>
    <name evidence="5" type="ORF">ACFQ07_05810</name>
</gene>
<keyword evidence="3" id="KW-0460">Magnesium</keyword>
<comment type="cofactor">
    <cofactor evidence="1">
        <name>Mg(2+)</name>
        <dbReference type="ChEBI" id="CHEBI:18420"/>
    </cofactor>
</comment>
<dbReference type="InterPro" id="IPR005000">
    <property type="entry name" value="Aldolase/citrate-lyase_domain"/>
</dbReference>
<keyword evidence="2" id="KW-0479">Metal-binding</keyword>
<name>A0ABW3CCU2_9ACTN</name>
<dbReference type="EMBL" id="JBHTIR010000726">
    <property type="protein sequence ID" value="MFD0851724.1"/>
    <property type="molecule type" value="Genomic_DNA"/>
</dbReference>
<comment type="caution">
    <text evidence="5">The sequence shown here is derived from an EMBL/GenBank/DDBJ whole genome shotgun (WGS) entry which is preliminary data.</text>
</comment>
<dbReference type="Gene3D" id="3.20.20.60">
    <property type="entry name" value="Phosphoenolpyruvate-binding domains"/>
    <property type="match status" value="1"/>
</dbReference>
<accession>A0ABW3CCU2</accession>
<evidence type="ECO:0000259" key="4">
    <source>
        <dbReference type="Pfam" id="PF03328"/>
    </source>
</evidence>
<dbReference type="PANTHER" id="PTHR32308:SF0">
    <property type="entry name" value="HPCH_HPAI ALDOLASE_CITRATE LYASE DOMAIN-CONTAINING PROTEIN"/>
    <property type="match status" value="1"/>
</dbReference>
<dbReference type="InterPro" id="IPR015813">
    <property type="entry name" value="Pyrv/PenolPyrv_kinase-like_dom"/>
</dbReference>
<reference evidence="6" key="1">
    <citation type="journal article" date="2019" name="Int. J. Syst. Evol. Microbiol.">
        <title>The Global Catalogue of Microorganisms (GCM) 10K type strain sequencing project: providing services to taxonomists for standard genome sequencing and annotation.</title>
        <authorList>
            <consortium name="The Broad Institute Genomics Platform"/>
            <consortium name="The Broad Institute Genome Sequencing Center for Infectious Disease"/>
            <person name="Wu L."/>
            <person name="Ma J."/>
        </authorList>
    </citation>
    <scope>NUCLEOTIDE SEQUENCE [LARGE SCALE GENOMIC DNA]</scope>
    <source>
        <strain evidence="6">JCM 31696</strain>
    </source>
</reference>
<protein>
    <submittedName>
        <fullName evidence="5">HpcH/HpaI aldolase/citrate lyase family protein</fullName>
    </submittedName>
</protein>
<dbReference type="PANTHER" id="PTHR32308">
    <property type="entry name" value="LYASE BETA SUBUNIT, PUTATIVE (AFU_ORTHOLOGUE AFUA_4G13030)-RELATED"/>
    <property type="match status" value="1"/>
</dbReference>
<proteinExistence type="predicted"/>
<keyword evidence="5" id="KW-0456">Lyase</keyword>
<evidence type="ECO:0000313" key="5">
    <source>
        <dbReference type="EMBL" id="MFD0851724.1"/>
    </source>
</evidence>
<dbReference type="SUPFAM" id="SSF51621">
    <property type="entry name" value="Phosphoenolpyruvate/pyruvate domain"/>
    <property type="match status" value="1"/>
</dbReference>
<dbReference type="InterPro" id="IPR040442">
    <property type="entry name" value="Pyrv_kinase-like_dom_sf"/>
</dbReference>
<sequence length="179" mass="18872">RRGITWLITPATTPARFASALASGTDVAVLDLEDSVPHRQKEQARDTVLNFLTETEPVVGGEDRAVLGVRVNALATLHGLRDLTAIAESGVCPAVLLIPKVETPRDIDLVAELFEASGNAGESHPEVWALIETPQAIQQLPQITSSPALTGVVFGAADYAAAAGCRRTASALRYPRAAL</sequence>
<evidence type="ECO:0000256" key="2">
    <source>
        <dbReference type="ARBA" id="ARBA00022723"/>
    </source>
</evidence>
<evidence type="ECO:0000256" key="1">
    <source>
        <dbReference type="ARBA" id="ARBA00001946"/>
    </source>
</evidence>
<keyword evidence="6" id="KW-1185">Reference proteome</keyword>
<feature type="non-terminal residue" evidence="5">
    <location>
        <position position="1"/>
    </location>
</feature>
<evidence type="ECO:0000313" key="6">
    <source>
        <dbReference type="Proteomes" id="UP001597083"/>
    </source>
</evidence>
<evidence type="ECO:0000256" key="3">
    <source>
        <dbReference type="ARBA" id="ARBA00022842"/>
    </source>
</evidence>
<feature type="domain" description="HpcH/HpaI aldolase/citrate lyase" evidence="4">
    <location>
        <begin position="9"/>
        <end position="170"/>
    </location>
</feature>
<feature type="non-terminal residue" evidence="5">
    <location>
        <position position="179"/>
    </location>
</feature>
<dbReference type="Pfam" id="PF03328">
    <property type="entry name" value="HpcH_HpaI"/>
    <property type="match status" value="1"/>
</dbReference>
<organism evidence="5 6">
    <name type="scientific">Actinomadura adrarensis</name>
    <dbReference type="NCBI Taxonomy" id="1819600"/>
    <lineage>
        <taxon>Bacteria</taxon>
        <taxon>Bacillati</taxon>
        <taxon>Actinomycetota</taxon>
        <taxon>Actinomycetes</taxon>
        <taxon>Streptosporangiales</taxon>
        <taxon>Thermomonosporaceae</taxon>
        <taxon>Actinomadura</taxon>
    </lineage>
</organism>